<dbReference type="Proteomes" id="UP001143486">
    <property type="component" value="Unassembled WGS sequence"/>
</dbReference>
<dbReference type="PANTHER" id="PTHR47829">
    <property type="entry name" value="HYDROLASE, PUTATIVE (AFU_ORTHOLOGUE AFUA_1G12880)-RELATED"/>
    <property type="match status" value="1"/>
</dbReference>
<proteinExistence type="predicted"/>
<accession>A0A9W6IPY0</accession>
<dbReference type="Gene3D" id="3.30.200.20">
    <property type="entry name" value="Phosphorylase Kinase, domain 1"/>
    <property type="match status" value="1"/>
</dbReference>
<sequence length="354" mass="39512">MSKIDEQYSGTKQVADALAFDEARLAAWMAEQVEDYEGPLTVSQFRGGQSNPTYKLETPGHSYVLRRKPPGKLLPSAHAVDREFEVMSKLGKAGFPAPKMHGLCMDRDVIGTEFYVMDFVTGRIFWDPLLPDLDKSERGPIYDAANATLAHLHGIDHEAAGLGEYGKPGNYFQRQIGRWSKQYRAAETGTVEAMDKLIDWLPQAAPEQERTSVVHGDYRLDNMIFHPTEPRVIAVLDWELSTLGDPLADFTYQLMGWVMPPEIRNGLAGVDIASMGIPTVEEYTEAYCRRTNRDSIPELDFYFAYNIFRLTSIIQGVYARSLQGNASNERAKEMGAAVQPMAEAAWSFAVKAGA</sequence>
<name>A0A9W6IPY0_9PROT</name>
<dbReference type="SUPFAM" id="SSF56112">
    <property type="entry name" value="Protein kinase-like (PK-like)"/>
    <property type="match status" value="1"/>
</dbReference>
<feature type="domain" description="Aminoglycoside phosphotransferase" evidence="1">
    <location>
        <begin position="41"/>
        <end position="262"/>
    </location>
</feature>
<reference evidence="2" key="2">
    <citation type="submission" date="2023-01" db="EMBL/GenBank/DDBJ databases">
        <authorList>
            <person name="Sun Q."/>
            <person name="Evtushenko L."/>
        </authorList>
    </citation>
    <scope>NUCLEOTIDE SEQUENCE</scope>
    <source>
        <strain evidence="2">VKM B-1513</strain>
    </source>
</reference>
<dbReference type="PANTHER" id="PTHR47829:SF3">
    <property type="entry name" value="AMINOGLYCOSIDE PHOSPHOTRANSFERASE DOMAIN-CONTAINING PROTEIN"/>
    <property type="match status" value="1"/>
</dbReference>
<reference evidence="2" key="1">
    <citation type="journal article" date="2014" name="Int. J. Syst. Evol. Microbiol.">
        <title>Complete genome sequence of Corynebacterium casei LMG S-19264T (=DSM 44701T), isolated from a smear-ripened cheese.</title>
        <authorList>
            <consortium name="US DOE Joint Genome Institute (JGI-PGF)"/>
            <person name="Walter F."/>
            <person name="Albersmeier A."/>
            <person name="Kalinowski J."/>
            <person name="Ruckert C."/>
        </authorList>
    </citation>
    <scope>NUCLEOTIDE SEQUENCE</scope>
    <source>
        <strain evidence="2">VKM B-1513</strain>
    </source>
</reference>
<comment type="caution">
    <text evidence="2">The sequence shown here is derived from an EMBL/GenBank/DDBJ whole genome shotgun (WGS) entry which is preliminary data.</text>
</comment>
<keyword evidence="3" id="KW-1185">Reference proteome</keyword>
<organism evidence="2 3">
    <name type="scientific">Maricaulis virginensis</name>
    <dbReference type="NCBI Taxonomy" id="144022"/>
    <lineage>
        <taxon>Bacteria</taxon>
        <taxon>Pseudomonadati</taxon>
        <taxon>Pseudomonadota</taxon>
        <taxon>Alphaproteobacteria</taxon>
        <taxon>Maricaulales</taxon>
        <taxon>Maricaulaceae</taxon>
        <taxon>Maricaulis</taxon>
    </lineage>
</organism>
<dbReference type="InterPro" id="IPR011009">
    <property type="entry name" value="Kinase-like_dom_sf"/>
</dbReference>
<dbReference type="RefSeq" id="WP_271187413.1">
    <property type="nucleotide sequence ID" value="NZ_BSFE01000007.1"/>
</dbReference>
<evidence type="ECO:0000313" key="3">
    <source>
        <dbReference type="Proteomes" id="UP001143486"/>
    </source>
</evidence>
<dbReference type="Gene3D" id="3.90.1200.10">
    <property type="match status" value="1"/>
</dbReference>
<evidence type="ECO:0000313" key="2">
    <source>
        <dbReference type="EMBL" id="GLK53055.1"/>
    </source>
</evidence>
<dbReference type="InterPro" id="IPR041726">
    <property type="entry name" value="ACAD10_11_N"/>
</dbReference>
<dbReference type="EMBL" id="BSFE01000007">
    <property type="protein sequence ID" value="GLK53055.1"/>
    <property type="molecule type" value="Genomic_DNA"/>
</dbReference>
<dbReference type="CDD" id="cd05154">
    <property type="entry name" value="ACAD10_11_N-like"/>
    <property type="match status" value="1"/>
</dbReference>
<dbReference type="AlphaFoldDB" id="A0A9W6IPY0"/>
<evidence type="ECO:0000259" key="1">
    <source>
        <dbReference type="Pfam" id="PF01636"/>
    </source>
</evidence>
<dbReference type="InterPro" id="IPR052898">
    <property type="entry name" value="ACAD10-like"/>
</dbReference>
<dbReference type="Pfam" id="PF01636">
    <property type="entry name" value="APH"/>
    <property type="match status" value="1"/>
</dbReference>
<protein>
    <submittedName>
        <fullName evidence="2">Aminoglycoside phosphotransferase</fullName>
    </submittedName>
</protein>
<dbReference type="InterPro" id="IPR002575">
    <property type="entry name" value="Aminoglycoside_PTrfase"/>
</dbReference>
<gene>
    <name evidence="2" type="ORF">GCM10017621_25630</name>
</gene>